<dbReference type="Proteomes" id="UP000252797">
    <property type="component" value="Unassembled WGS sequence"/>
</dbReference>
<dbReference type="STRING" id="53345.LIU_06180"/>
<dbReference type="SUPFAM" id="SSF48208">
    <property type="entry name" value="Six-hairpin glycosidases"/>
    <property type="match status" value="1"/>
</dbReference>
<dbReference type="InterPro" id="IPR014512">
    <property type="entry name" value="O_gly_hydro"/>
</dbReference>
<dbReference type="EMBL" id="LEPB01000004">
    <property type="protein sequence ID" value="RCA10237.1"/>
    <property type="molecule type" value="Genomic_DNA"/>
</dbReference>
<gene>
    <name evidence="1" type="ORF">EA71_00987</name>
</gene>
<name>A0A367CC53_9ENTE</name>
<dbReference type="PIRSF" id="PIRSF021505">
    <property type="entry name" value="O_gly_hdrol"/>
    <property type="match status" value="1"/>
</dbReference>
<dbReference type="RefSeq" id="WP_113845419.1">
    <property type="nucleotide sequence ID" value="NZ_CAXUDG010000011.1"/>
</dbReference>
<protein>
    <submittedName>
        <fullName evidence="1">Uncharacterized protein</fullName>
    </submittedName>
</protein>
<dbReference type="PANTHER" id="PTHR47791:SF3">
    <property type="entry name" value="MEIOTICALLY UP-REGULATED GENE 191 PROTEIN"/>
    <property type="match status" value="1"/>
</dbReference>
<reference evidence="1 2" key="1">
    <citation type="submission" date="2015-06" db="EMBL/GenBank/DDBJ databases">
        <title>The Genome Sequence of Enterococcus durans 4EA1.</title>
        <authorList>
            <consortium name="The Broad Institute Genomics Platform"/>
            <consortium name="The Broad Institute Genome Sequencing Center for Infectious Disease"/>
            <person name="Earl A.M."/>
            <person name="Van Tyne D."/>
            <person name="Lebreton F."/>
            <person name="Saavedra J.T."/>
            <person name="Gilmore M.S."/>
            <person name="Manson Mcguire A."/>
            <person name="Clock S."/>
            <person name="Crupain M."/>
            <person name="Rangan U."/>
            <person name="Young S."/>
            <person name="Abouelleil A."/>
            <person name="Cao P."/>
            <person name="Chapman S.B."/>
            <person name="Griggs A."/>
            <person name="Priest M."/>
            <person name="Shea T."/>
            <person name="Wortman J."/>
            <person name="Nusbaum C."/>
            <person name="Birren B."/>
        </authorList>
    </citation>
    <scope>NUCLEOTIDE SEQUENCE [LARGE SCALE GENOMIC DNA]</scope>
    <source>
        <strain evidence="1 2">4EA1</strain>
    </source>
</reference>
<dbReference type="AlphaFoldDB" id="A0A367CC53"/>
<dbReference type="PANTHER" id="PTHR47791">
    <property type="entry name" value="MEIOTICALLY UP-REGULATED GENE 191 PROTEIN"/>
    <property type="match status" value="1"/>
</dbReference>
<proteinExistence type="predicted"/>
<dbReference type="GO" id="GO:0005975">
    <property type="term" value="P:carbohydrate metabolic process"/>
    <property type="evidence" value="ECO:0007669"/>
    <property type="project" value="InterPro"/>
</dbReference>
<dbReference type="Pfam" id="PF03663">
    <property type="entry name" value="Glyco_hydro_76"/>
    <property type="match status" value="1"/>
</dbReference>
<sequence length="341" mass="40071">MTKFEQLAEQAQNSIDYFYLSKDKKQWLNNVYPLTDQAQNETFHYWWMAHLIDVRIDAYLRTKNEEYLRLAEETYRYNKERNNGTLLHEYYDDMLWNALAALRLYQQTNKQVYLADAREVCLDIFDTAWNDQMDGGFAWKRTQLDYKNTPVNGPIMILALRLYQIEENPIYLEMSKKTLAWMKKTLVQEDSKFVEDGVNRNGDGKIDYQWKFTYNQGVYIGALIEFYHVTKDTSYLEEALQCAQTSIEVLVEKGVFNDEGDGGDIGLFKGIEYRYLQLLYKETHAEFIRSFIESSCQILAEHGKRGEYLLAYRDWLENKPESVCLSDHLSGVMALESAASL</sequence>
<dbReference type="Gene3D" id="1.50.10.20">
    <property type="match status" value="1"/>
</dbReference>
<organism evidence="1 2">
    <name type="scientific">Enterococcus durans</name>
    <dbReference type="NCBI Taxonomy" id="53345"/>
    <lineage>
        <taxon>Bacteria</taxon>
        <taxon>Bacillati</taxon>
        <taxon>Bacillota</taxon>
        <taxon>Bacilli</taxon>
        <taxon>Lactobacillales</taxon>
        <taxon>Enterococcaceae</taxon>
        <taxon>Enterococcus</taxon>
    </lineage>
</organism>
<evidence type="ECO:0000313" key="1">
    <source>
        <dbReference type="EMBL" id="RCA10237.1"/>
    </source>
</evidence>
<dbReference type="InterPro" id="IPR008928">
    <property type="entry name" value="6-hairpin_glycosidase_sf"/>
</dbReference>
<evidence type="ECO:0000313" key="2">
    <source>
        <dbReference type="Proteomes" id="UP000252797"/>
    </source>
</evidence>
<dbReference type="InterPro" id="IPR053169">
    <property type="entry name" value="MUG_Protein"/>
</dbReference>
<accession>A0A367CC53</accession>
<comment type="caution">
    <text evidence="1">The sequence shown here is derived from an EMBL/GenBank/DDBJ whole genome shotgun (WGS) entry which is preliminary data.</text>
</comment>
<dbReference type="InterPro" id="IPR005198">
    <property type="entry name" value="Glyco_hydro_76"/>
</dbReference>